<gene>
    <name evidence="1" type="ORF">PVK06_008241</name>
</gene>
<comment type="caution">
    <text evidence="1">The sequence shown here is derived from an EMBL/GenBank/DDBJ whole genome shotgun (WGS) entry which is preliminary data.</text>
</comment>
<evidence type="ECO:0000313" key="2">
    <source>
        <dbReference type="Proteomes" id="UP001358586"/>
    </source>
</evidence>
<accession>A0ABR0QKB2</accession>
<proteinExistence type="predicted"/>
<dbReference type="EMBL" id="JARKNE010000003">
    <property type="protein sequence ID" value="KAK5839449.1"/>
    <property type="molecule type" value="Genomic_DNA"/>
</dbReference>
<organism evidence="1 2">
    <name type="scientific">Gossypium arboreum</name>
    <name type="common">Tree cotton</name>
    <name type="synonym">Gossypium nanking</name>
    <dbReference type="NCBI Taxonomy" id="29729"/>
    <lineage>
        <taxon>Eukaryota</taxon>
        <taxon>Viridiplantae</taxon>
        <taxon>Streptophyta</taxon>
        <taxon>Embryophyta</taxon>
        <taxon>Tracheophyta</taxon>
        <taxon>Spermatophyta</taxon>
        <taxon>Magnoliopsida</taxon>
        <taxon>eudicotyledons</taxon>
        <taxon>Gunneridae</taxon>
        <taxon>Pentapetalae</taxon>
        <taxon>rosids</taxon>
        <taxon>malvids</taxon>
        <taxon>Malvales</taxon>
        <taxon>Malvaceae</taxon>
        <taxon>Malvoideae</taxon>
        <taxon>Gossypium</taxon>
    </lineage>
</organism>
<name>A0ABR0QKB2_GOSAR</name>
<reference evidence="1 2" key="1">
    <citation type="submission" date="2023-03" db="EMBL/GenBank/DDBJ databases">
        <title>WGS of Gossypium arboreum.</title>
        <authorList>
            <person name="Yu D."/>
        </authorList>
    </citation>
    <scope>NUCLEOTIDE SEQUENCE [LARGE SCALE GENOMIC DNA]</scope>
    <source>
        <tissue evidence="1">Leaf</tissue>
    </source>
</reference>
<keyword evidence="2" id="KW-1185">Reference proteome</keyword>
<sequence>MDAIHRQICKGKWIYREMKHYVNSQKARLFFPHLVTALCQNVEVPMGENEKIMKPNKSIIGYSLYNRVEEKEPTLEDEDEIEE</sequence>
<dbReference type="Proteomes" id="UP001358586">
    <property type="component" value="Chromosome 3"/>
</dbReference>
<protein>
    <submittedName>
        <fullName evidence="1">Uncharacterized protein</fullName>
    </submittedName>
</protein>
<evidence type="ECO:0000313" key="1">
    <source>
        <dbReference type="EMBL" id="KAK5839449.1"/>
    </source>
</evidence>